<proteinExistence type="predicted"/>
<gene>
    <name evidence="2" type="ORF">EI42_05239</name>
</gene>
<reference evidence="2 3" key="1">
    <citation type="submission" date="2018-06" db="EMBL/GenBank/DDBJ databases">
        <title>Genomic Encyclopedia of Archaeal and Bacterial Type Strains, Phase II (KMG-II): from individual species to whole genera.</title>
        <authorList>
            <person name="Goeker M."/>
        </authorList>
    </citation>
    <scope>NUCLEOTIDE SEQUENCE [LARGE SCALE GENOMIC DNA]</scope>
    <source>
        <strain evidence="2 3">ATCC BAA-1881</strain>
    </source>
</reference>
<dbReference type="EMBL" id="QKUF01000029">
    <property type="protein sequence ID" value="PZW22894.1"/>
    <property type="molecule type" value="Genomic_DNA"/>
</dbReference>
<keyword evidence="3" id="KW-1185">Reference proteome</keyword>
<feature type="transmembrane region" description="Helical" evidence="1">
    <location>
        <begin position="58"/>
        <end position="77"/>
    </location>
</feature>
<dbReference type="RefSeq" id="WP_111325516.1">
    <property type="nucleotide sequence ID" value="NZ_BIFX01000001.1"/>
</dbReference>
<evidence type="ECO:0000313" key="3">
    <source>
        <dbReference type="Proteomes" id="UP000248806"/>
    </source>
</evidence>
<organism evidence="2 3">
    <name type="scientific">Thermosporothrix hazakensis</name>
    <dbReference type="NCBI Taxonomy" id="644383"/>
    <lineage>
        <taxon>Bacteria</taxon>
        <taxon>Bacillati</taxon>
        <taxon>Chloroflexota</taxon>
        <taxon>Ktedonobacteria</taxon>
        <taxon>Ktedonobacterales</taxon>
        <taxon>Thermosporotrichaceae</taxon>
        <taxon>Thermosporothrix</taxon>
    </lineage>
</organism>
<name>A0A326TZA3_THEHA</name>
<dbReference type="OrthoDB" id="149390at2"/>
<comment type="caution">
    <text evidence="2">The sequence shown here is derived from an EMBL/GenBank/DDBJ whole genome shotgun (WGS) entry which is preliminary data.</text>
</comment>
<dbReference type="Proteomes" id="UP000248806">
    <property type="component" value="Unassembled WGS sequence"/>
</dbReference>
<evidence type="ECO:0000313" key="2">
    <source>
        <dbReference type="EMBL" id="PZW22894.1"/>
    </source>
</evidence>
<evidence type="ECO:0000256" key="1">
    <source>
        <dbReference type="SAM" id="Phobius"/>
    </source>
</evidence>
<feature type="transmembrane region" description="Helical" evidence="1">
    <location>
        <begin position="261"/>
        <end position="285"/>
    </location>
</feature>
<keyword evidence="1" id="KW-1133">Transmembrane helix</keyword>
<dbReference type="AlphaFoldDB" id="A0A326TZA3"/>
<keyword evidence="1" id="KW-0812">Transmembrane</keyword>
<feature type="transmembrane region" description="Helical" evidence="1">
    <location>
        <begin position="89"/>
        <end position="110"/>
    </location>
</feature>
<keyword evidence="1" id="KW-0472">Membrane</keyword>
<accession>A0A326TZA3</accession>
<sequence length="286" mass="32315">MLLRSSQSTKRVRLWGVPDSRMKWLWLLCGIGIYGGVLGGYLYVKYTQPVTNLAQEPLRSFGFVTLVLILFAASYSLRRRLLRALPGKVQSWLWMHIGLGTTTLLVALMHSDFAGITHAFLVQWSDLLRAYAGPGALLALFVLVLSGVLGKLLDMFYTGRIVREAGTNGVGIAPTVEERVQELTEAVERLCAGKSEAFKSFCRLALRGQRDAQRTVAVAPVEHQDFQRVREILRKRASLLSSLRRMRHAERLMRRWRCVHVVLSLLAFAVILYHCCMQILVILHVI</sequence>
<feature type="transmembrane region" description="Helical" evidence="1">
    <location>
        <begin position="130"/>
        <end position="153"/>
    </location>
</feature>
<protein>
    <submittedName>
        <fullName evidence="2">Uncharacterized protein</fullName>
    </submittedName>
</protein>
<feature type="transmembrane region" description="Helical" evidence="1">
    <location>
        <begin position="24"/>
        <end position="46"/>
    </location>
</feature>